<dbReference type="PATRIC" id="fig|1405.8.peg.154"/>
<sequence length="46" mass="5408">MEKENKIYTEKVLKHLFLGAQVDGIQFGIFPTPIKIYFTNMDTQFL</sequence>
<reference evidence="1 2" key="1">
    <citation type="submission" date="2014-04" db="EMBL/GenBank/DDBJ databases">
        <authorList>
            <person name="Bishop-Lilly K.A."/>
            <person name="Broomall S.M."/>
            <person name="Chain P.S."/>
            <person name="Chertkov O."/>
            <person name="Coyne S.R."/>
            <person name="Daligault H.E."/>
            <person name="Davenport K.W."/>
            <person name="Erkkila T."/>
            <person name="Frey K.G."/>
            <person name="Gibbons H.S."/>
            <person name="Gu W."/>
            <person name="Jaissle J."/>
            <person name="Johnson S.L."/>
            <person name="Koroleva G.I."/>
            <person name="Ladner J.T."/>
            <person name="Lo C.-C."/>
            <person name="Minogue T.D."/>
            <person name="Munk C."/>
            <person name="Palacios G.F."/>
            <person name="Redden C.L."/>
            <person name="Rosenzweig C.N."/>
            <person name="Scholz M.B."/>
            <person name="Teshima H."/>
            <person name="Xu Y."/>
        </authorList>
    </citation>
    <scope>NUCLEOTIDE SEQUENCE [LARGE SCALE GENOMIC DNA]</scope>
    <source>
        <strain evidence="1 2">BHP</strain>
    </source>
</reference>
<dbReference type="EMBL" id="JMQC01000008">
    <property type="protein sequence ID" value="KFN04008.1"/>
    <property type="molecule type" value="Genomic_DNA"/>
</dbReference>
<accession>A0A090Z0X6</accession>
<organism evidence="1 2">
    <name type="scientific">Bacillus clarus</name>
    <dbReference type="NCBI Taxonomy" id="2338372"/>
    <lineage>
        <taxon>Bacteria</taxon>
        <taxon>Bacillati</taxon>
        <taxon>Bacillota</taxon>
        <taxon>Bacilli</taxon>
        <taxon>Bacillales</taxon>
        <taxon>Bacillaceae</taxon>
        <taxon>Bacillus</taxon>
        <taxon>Bacillus cereus group</taxon>
    </lineage>
</organism>
<proteinExistence type="predicted"/>
<evidence type="ECO:0000313" key="2">
    <source>
        <dbReference type="Proteomes" id="UP000029389"/>
    </source>
</evidence>
<protein>
    <submittedName>
        <fullName evidence="1">Uncharacterized protein</fullName>
    </submittedName>
</protein>
<comment type="caution">
    <text evidence="1">The sequence shown here is derived from an EMBL/GenBank/DDBJ whole genome shotgun (WGS) entry which is preliminary data.</text>
</comment>
<dbReference type="Proteomes" id="UP000029389">
    <property type="component" value="Unassembled WGS sequence"/>
</dbReference>
<dbReference type="AlphaFoldDB" id="A0A090Z0X6"/>
<dbReference type="RefSeq" id="WP_420911783.1">
    <property type="nucleotide sequence ID" value="NZ_JMQC01000008.1"/>
</dbReference>
<gene>
    <name evidence="1" type="ORF">DJ93_1</name>
</gene>
<evidence type="ECO:0000313" key="1">
    <source>
        <dbReference type="EMBL" id="KFN04008.1"/>
    </source>
</evidence>
<name>A0A090Z0X6_9BACI</name>